<protein>
    <submittedName>
        <fullName evidence="1">Uncharacterized protein</fullName>
    </submittedName>
</protein>
<accession>A0ABP9HSU4</accession>
<proteinExistence type="predicted"/>
<comment type="caution">
    <text evidence="1">The sequence shown here is derived from an EMBL/GenBank/DDBJ whole genome shotgun (WGS) entry which is preliminary data.</text>
</comment>
<sequence>MYSCGNSKTEKTELVYENGNQKVEIQILNGNDYLEYDKPTETNFVLTNIEINTFSVYGAGIRILETKDGTLKTEIKVPNNYLENDTLNVKVRFGKKTEENYEFNIPMKTAE</sequence>
<keyword evidence="2" id="KW-1185">Reference proteome</keyword>
<reference evidence="2" key="1">
    <citation type="journal article" date="2019" name="Int. J. Syst. Evol. Microbiol.">
        <title>The Global Catalogue of Microorganisms (GCM) 10K type strain sequencing project: providing services to taxonomists for standard genome sequencing and annotation.</title>
        <authorList>
            <consortium name="The Broad Institute Genomics Platform"/>
            <consortium name="The Broad Institute Genome Sequencing Center for Infectious Disease"/>
            <person name="Wu L."/>
            <person name="Ma J."/>
        </authorList>
    </citation>
    <scope>NUCLEOTIDE SEQUENCE [LARGE SCALE GENOMIC DNA]</scope>
    <source>
        <strain evidence="2">JCM 18287</strain>
    </source>
</reference>
<name>A0ABP9HSU4_9FLAO</name>
<organism evidence="1 2">
    <name type="scientific">Algibacter aquimarinus</name>
    <dbReference type="NCBI Taxonomy" id="1136748"/>
    <lineage>
        <taxon>Bacteria</taxon>
        <taxon>Pseudomonadati</taxon>
        <taxon>Bacteroidota</taxon>
        <taxon>Flavobacteriia</taxon>
        <taxon>Flavobacteriales</taxon>
        <taxon>Flavobacteriaceae</taxon>
        <taxon>Algibacter</taxon>
    </lineage>
</organism>
<gene>
    <name evidence="1" type="ORF">GCM10023315_30620</name>
</gene>
<evidence type="ECO:0000313" key="1">
    <source>
        <dbReference type="EMBL" id="GAA4977507.1"/>
    </source>
</evidence>
<dbReference type="EMBL" id="BAABJK010000013">
    <property type="protein sequence ID" value="GAA4977507.1"/>
    <property type="molecule type" value="Genomic_DNA"/>
</dbReference>
<evidence type="ECO:0000313" key="2">
    <source>
        <dbReference type="Proteomes" id="UP001501692"/>
    </source>
</evidence>
<dbReference type="Proteomes" id="UP001501692">
    <property type="component" value="Unassembled WGS sequence"/>
</dbReference>